<dbReference type="PROSITE" id="PS00455">
    <property type="entry name" value="AMP_BINDING"/>
    <property type="match status" value="1"/>
</dbReference>
<dbReference type="GO" id="GO:0016878">
    <property type="term" value="F:acid-thiol ligase activity"/>
    <property type="evidence" value="ECO:0007669"/>
    <property type="project" value="UniProtKB-ARBA"/>
</dbReference>
<dbReference type="EMBL" id="JAATJN010000001">
    <property type="protein sequence ID" value="NJC57359.1"/>
    <property type="molecule type" value="Genomic_DNA"/>
</dbReference>
<dbReference type="PANTHER" id="PTHR43767:SF1">
    <property type="entry name" value="NONRIBOSOMAL PEPTIDE SYNTHASE PES1 (EUROFUNG)-RELATED"/>
    <property type="match status" value="1"/>
</dbReference>
<dbReference type="InterPro" id="IPR020845">
    <property type="entry name" value="AMP-binding_CS"/>
</dbReference>
<dbReference type="Proteomes" id="UP000576792">
    <property type="component" value="Unassembled WGS sequence"/>
</dbReference>
<reference evidence="3 4" key="1">
    <citation type="submission" date="2020-03" db="EMBL/GenBank/DDBJ databases">
        <title>Sequencing the genomes of 1000 actinobacteria strains.</title>
        <authorList>
            <person name="Klenk H.-P."/>
        </authorList>
    </citation>
    <scope>NUCLEOTIDE SEQUENCE [LARGE SCALE GENOMIC DNA]</scope>
    <source>
        <strain evidence="3 4">DSM 18964</strain>
    </source>
</reference>
<dbReference type="Pfam" id="PF00501">
    <property type="entry name" value="AMP-binding"/>
    <property type="match status" value="1"/>
</dbReference>
<keyword evidence="3" id="KW-0436">Ligase</keyword>
<dbReference type="InterPro" id="IPR025110">
    <property type="entry name" value="AMP-bd_C"/>
</dbReference>
<dbReference type="NCBIfam" id="NF006182">
    <property type="entry name" value="PRK08316.1"/>
    <property type="match status" value="1"/>
</dbReference>
<evidence type="ECO:0000313" key="4">
    <source>
        <dbReference type="Proteomes" id="UP000576792"/>
    </source>
</evidence>
<dbReference type="RefSeq" id="WP_167951059.1">
    <property type="nucleotide sequence ID" value="NZ_BAAAPQ010000006.1"/>
</dbReference>
<dbReference type="CDD" id="cd17631">
    <property type="entry name" value="FACL_FadD13-like"/>
    <property type="match status" value="1"/>
</dbReference>
<dbReference type="AlphaFoldDB" id="A0A846RU91"/>
<dbReference type="EC" id="6.2.1.-" evidence="3"/>
<dbReference type="InterPro" id="IPR042099">
    <property type="entry name" value="ANL_N_sf"/>
</dbReference>
<comment type="caution">
    <text evidence="3">The sequence shown here is derived from an EMBL/GenBank/DDBJ whole genome shotgun (WGS) entry which is preliminary data.</text>
</comment>
<feature type="domain" description="AMP-dependent synthetase/ligase" evidence="1">
    <location>
        <begin position="24"/>
        <end position="378"/>
    </location>
</feature>
<dbReference type="Gene3D" id="3.40.50.12780">
    <property type="entry name" value="N-terminal domain of ligase-like"/>
    <property type="match status" value="1"/>
</dbReference>
<dbReference type="InterPro" id="IPR000873">
    <property type="entry name" value="AMP-dep_synth/lig_dom"/>
</dbReference>
<organism evidence="3 4">
    <name type="scientific">Brevibacterium marinum</name>
    <dbReference type="NCBI Taxonomy" id="418643"/>
    <lineage>
        <taxon>Bacteria</taxon>
        <taxon>Bacillati</taxon>
        <taxon>Actinomycetota</taxon>
        <taxon>Actinomycetes</taxon>
        <taxon>Micrococcales</taxon>
        <taxon>Brevibacteriaceae</taxon>
        <taxon>Brevibacterium</taxon>
    </lineage>
</organism>
<dbReference type="SUPFAM" id="SSF56801">
    <property type="entry name" value="Acetyl-CoA synthetase-like"/>
    <property type="match status" value="1"/>
</dbReference>
<evidence type="ECO:0000313" key="3">
    <source>
        <dbReference type="EMBL" id="NJC57359.1"/>
    </source>
</evidence>
<proteinExistence type="predicted"/>
<accession>A0A846RU91</accession>
<evidence type="ECO:0000259" key="1">
    <source>
        <dbReference type="Pfam" id="PF00501"/>
    </source>
</evidence>
<keyword evidence="4" id="KW-1185">Reference proteome</keyword>
<name>A0A846RU91_9MICO</name>
<dbReference type="InterPro" id="IPR050237">
    <property type="entry name" value="ATP-dep_AMP-bd_enzyme"/>
</dbReference>
<gene>
    <name evidence="3" type="ORF">BKA07_002394</name>
</gene>
<feature type="domain" description="AMP-binding enzyme C-terminal" evidence="2">
    <location>
        <begin position="428"/>
        <end position="504"/>
    </location>
</feature>
<protein>
    <submittedName>
        <fullName evidence="3">Fatty-acyl-CoA synthase</fullName>
        <ecNumber evidence="3">6.2.1.-</ecNumber>
    </submittedName>
</protein>
<dbReference type="PANTHER" id="PTHR43767">
    <property type="entry name" value="LONG-CHAIN-FATTY-ACID--COA LIGASE"/>
    <property type="match status" value="1"/>
</dbReference>
<dbReference type="Pfam" id="PF13193">
    <property type="entry name" value="AMP-binding_C"/>
    <property type="match status" value="1"/>
</dbReference>
<sequence length="513" mass="55566">MTTNASTTTSSDLHFSSTVADIVRRSAGRFGEDAAVEFGDRTWTYASLDTAVTAVARELLSLGAKKGDRIGAYGKNSDLYLLLYLGCARAGLIHVPVNYQLKNDELDYILDNSGATIVFADEDLLEAVRATPSGAGSQVRDFSTLLAPATAADVAPATTGEFDVADADVAQLLYTSGTTSAPKGAVMTHRALVHEYMSSLMSLDFAATDRVVHALPLYHSAQMHVFLLPLLSIGAHNIIVPAPVPEQLLAIFEEREINSFFAAPTVWVALANSPDLETRNLESLRKGYYGASIMPGPVLAKLRKRLPKLGFYNCFGQSEMGPLCTVLRPEEHDDRPSSAGRPVLFVETRVVDADGEDVAVGEQGEILYRSPQLCEGYWKRPEATAEAFDNGWFHSGDLVTVDADGFVEVIDRVKDVINTGGVLVASRQVEDAIFELPQVAEVAVVGVADEKWIEAVTAFVVRRSDQGDLAEAAVLAHVRDRLAGFKIPKRIEFVAELPKNSAGKILKRQLREA</sequence>
<evidence type="ECO:0000259" key="2">
    <source>
        <dbReference type="Pfam" id="PF13193"/>
    </source>
</evidence>
<dbReference type="InterPro" id="IPR045851">
    <property type="entry name" value="AMP-bd_C_sf"/>
</dbReference>
<dbReference type="Gene3D" id="3.30.300.30">
    <property type="match status" value="1"/>
</dbReference>